<keyword evidence="1" id="KW-0812">Transmembrane</keyword>
<reference evidence="3 4" key="1">
    <citation type="submission" date="2022-03" db="EMBL/GenBank/DDBJ databases">
        <authorList>
            <person name="Jo J.-H."/>
            <person name="Im W.-T."/>
        </authorList>
    </citation>
    <scope>NUCLEOTIDE SEQUENCE [LARGE SCALE GENOMIC DNA]</scope>
    <source>
        <strain evidence="3 4">MA9</strain>
    </source>
</reference>
<protein>
    <submittedName>
        <fullName evidence="3">Cell wall-active antibiotics response protein LiaF</fullName>
    </submittedName>
</protein>
<dbReference type="Pfam" id="PF09922">
    <property type="entry name" value="LiaF-like_C"/>
    <property type="match status" value="1"/>
</dbReference>
<feature type="transmembrane region" description="Helical" evidence="1">
    <location>
        <begin position="53"/>
        <end position="84"/>
    </location>
</feature>
<dbReference type="PIRSF" id="PIRSF031509">
    <property type="entry name" value="Cell_wall_LiaF/YvqF"/>
    <property type="match status" value="1"/>
</dbReference>
<dbReference type="EMBL" id="JAKZFC010000001">
    <property type="protein sequence ID" value="MCH7321135.1"/>
    <property type="molecule type" value="Genomic_DNA"/>
</dbReference>
<keyword evidence="1" id="KW-1133">Transmembrane helix</keyword>
<keyword evidence="1" id="KW-0472">Membrane</keyword>
<evidence type="ECO:0000259" key="2">
    <source>
        <dbReference type="Pfam" id="PF09922"/>
    </source>
</evidence>
<evidence type="ECO:0000313" key="4">
    <source>
        <dbReference type="Proteomes" id="UP001316087"/>
    </source>
</evidence>
<keyword evidence="4" id="KW-1185">Reference proteome</keyword>
<sequence length="224" mass="25529">MPKITTDHLAIIVICFALVVLIELTLFNNGTVFLLIIGAALLYFSFKKKKQYLLWAGLFFLFLAVINIWTLRLLIIGTLIFLLYQYLTKKEQVLEIKKHITSIAQQNQLIGTTNAPTESYQWQDVHIQRFIGDITIDATETILPPGKSLIVIQQSLGKIRIVVPYEVTVQLNYSTLYGQATCFSYAPKQCVNEQLKFDDGPQDAKRILVIYVTTWIGDVEVQRA</sequence>
<evidence type="ECO:0000313" key="3">
    <source>
        <dbReference type="EMBL" id="MCH7321135.1"/>
    </source>
</evidence>
<dbReference type="InterPro" id="IPR016975">
    <property type="entry name" value="Cell_wall_LiaF"/>
</dbReference>
<dbReference type="InterPro" id="IPR047793">
    <property type="entry name" value="LiaF_C"/>
</dbReference>
<organism evidence="3 4">
    <name type="scientific">Solibacillus palustris</name>
    <dbReference type="NCBI Taxonomy" id="2908203"/>
    <lineage>
        <taxon>Bacteria</taxon>
        <taxon>Bacillati</taxon>
        <taxon>Bacillota</taxon>
        <taxon>Bacilli</taxon>
        <taxon>Bacillales</taxon>
        <taxon>Caryophanaceae</taxon>
        <taxon>Solibacillus</taxon>
    </lineage>
</organism>
<gene>
    <name evidence="3" type="primary">liaF</name>
    <name evidence="3" type="ORF">LZ480_04455</name>
</gene>
<proteinExistence type="predicted"/>
<comment type="caution">
    <text evidence="3">The sequence shown here is derived from an EMBL/GenBank/DDBJ whole genome shotgun (WGS) entry which is preliminary data.</text>
</comment>
<evidence type="ECO:0000256" key="1">
    <source>
        <dbReference type="SAM" id="Phobius"/>
    </source>
</evidence>
<feature type="domain" description="Cell wall-active antibiotics response LiaF-like C-terminal" evidence="2">
    <location>
        <begin position="110"/>
        <end position="221"/>
    </location>
</feature>
<dbReference type="RefSeq" id="WP_241368170.1">
    <property type="nucleotide sequence ID" value="NZ_JAKZFC010000001.1"/>
</dbReference>
<dbReference type="NCBIfam" id="NF040535">
    <property type="entry name" value="LiaF_C_term"/>
    <property type="match status" value="1"/>
</dbReference>
<accession>A0ABS9UAI0</accession>
<dbReference type="Proteomes" id="UP001316087">
    <property type="component" value="Unassembled WGS sequence"/>
</dbReference>
<dbReference type="InterPro" id="IPR024425">
    <property type="entry name" value="LiaF-like_C"/>
</dbReference>
<name>A0ABS9UAI0_9BACL</name>
<feature type="transmembrane region" description="Helical" evidence="1">
    <location>
        <begin position="30"/>
        <end position="46"/>
    </location>
</feature>